<dbReference type="EMBL" id="UINC01000571">
    <property type="protein sequence ID" value="SUZ57670.1"/>
    <property type="molecule type" value="Genomic_DNA"/>
</dbReference>
<gene>
    <name evidence="1" type="ORF">METZ01_LOCUS10524</name>
</gene>
<evidence type="ECO:0000313" key="1">
    <source>
        <dbReference type="EMBL" id="SUZ57670.1"/>
    </source>
</evidence>
<reference evidence="1" key="1">
    <citation type="submission" date="2018-05" db="EMBL/GenBank/DDBJ databases">
        <authorList>
            <person name="Lanie J.A."/>
            <person name="Ng W.-L."/>
            <person name="Kazmierczak K.M."/>
            <person name="Andrzejewski T.M."/>
            <person name="Davidsen T.M."/>
            <person name="Wayne K.J."/>
            <person name="Tettelin H."/>
            <person name="Glass J.I."/>
            <person name="Rusch D."/>
            <person name="Podicherti R."/>
            <person name="Tsui H.-C.T."/>
            <person name="Winkler M.E."/>
        </authorList>
    </citation>
    <scope>NUCLEOTIDE SEQUENCE</scope>
</reference>
<dbReference type="AlphaFoldDB" id="A0A381NSZ9"/>
<proteinExistence type="predicted"/>
<accession>A0A381NSZ9</accession>
<sequence length="82" mass="9191">MPSAAQGDWTIPANWDRIEEGMSEEQVVGILGPPTKREEQFLSYVQLFYEGEVEGNGFISGSITLERNQVAAWMTDQPVFNP</sequence>
<organism evidence="1">
    <name type="scientific">marine metagenome</name>
    <dbReference type="NCBI Taxonomy" id="408172"/>
    <lineage>
        <taxon>unclassified sequences</taxon>
        <taxon>metagenomes</taxon>
        <taxon>ecological metagenomes</taxon>
    </lineage>
</organism>
<protein>
    <recommendedName>
        <fullName evidence="2">Lipoprotein SmpA/OmlA domain-containing protein</fullName>
    </recommendedName>
</protein>
<evidence type="ECO:0008006" key="2">
    <source>
        <dbReference type="Google" id="ProtNLM"/>
    </source>
</evidence>
<name>A0A381NSZ9_9ZZZZ</name>